<comment type="similarity">
    <text evidence="1 4 7">Belongs to the tRNA pseudouridine synthase TruA family.</text>
</comment>
<evidence type="ECO:0000256" key="2">
    <source>
        <dbReference type="ARBA" id="ARBA00022694"/>
    </source>
</evidence>
<dbReference type="Proteomes" id="UP000077134">
    <property type="component" value="Unassembled WGS sequence"/>
</dbReference>
<dbReference type="RefSeq" id="WP_068657407.1">
    <property type="nucleotide sequence ID" value="NZ_CP017770.1"/>
</dbReference>
<reference evidence="9 10" key="1">
    <citation type="submission" date="2016-02" db="EMBL/GenBank/DDBJ databases">
        <title>Paenibacillus sp. LPB0068, isolated from Crassostrea gigas.</title>
        <authorList>
            <person name="Shin S.-K."/>
            <person name="Yi H."/>
        </authorList>
    </citation>
    <scope>NUCLEOTIDE SEQUENCE [LARGE SCALE GENOMIC DNA]</scope>
    <source>
        <strain evidence="9 10">LPB0068</strain>
    </source>
</reference>
<evidence type="ECO:0000256" key="6">
    <source>
        <dbReference type="PIRSR" id="PIRSR001430-2"/>
    </source>
</evidence>
<comment type="caution">
    <text evidence="4">Lacks conserved residue(s) required for the propagation of feature annotation.</text>
</comment>
<dbReference type="FunFam" id="3.30.70.580:FF:000001">
    <property type="entry name" value="tRNA pseudouridine synthase A"/>
    <property type="match status" value="1"/>
</dbReference>
<evidence type="ECO:0000256" key="5">
    <source>
        <dbReference type="PIRSR" id="PIRSR001430-1"/>
    </source>
</evidence>
<feature type="active site" description="Nucleophile" evidence="4 5">
    <location>
        <position position="52"/>
    </location>
</feature>
<dbReference type="HAMAP" id="MF_00171">
    <property type="entry name" value="TruA"/>
    <property type="match status" value="1"/>
</dbReference>
<evidence type="ECO:0000313" key="10">
    <source>
        <dbReference type="Proteomes" id="UP000077134"/>
    </source>
</evidence>
<dbReference type="GO" id="GO:0031119">
    <property type="term" value="P:tRNA pseudouridine synthesis"/>
    <property type="evidence" value="ECO:0007669"/>
    <property type="project" value="UniProtKB-UniRule"/>
</dbReference>
<gene>
    <name evidence="4" type="primary">truA</name>
    <name evidence="9" type="ORF">PNBC_09250</name>
</gene>
<evidence type="ECO:0000256" key="1">
    <source>
        <dbReference type="ARBA" id="ARBA00009375"/>
    </source>
</evidence>
<comment type="caution">
    <text evidence="9">The sequence shown here is derived from an EMBL/GenBank/DDBJ whole genome shotgun (WGS) entry which is preliminary data.</text>
</comment>
<evidence type="ECO:0000259" key="8">
    <source>
        <dbReference type="Pfam" id="PF01416"/>
    </source>
</evidence>
<protein>
    <recommendedName>
        <fullName evidence="4">tRNA pseudouridine synthase A</fullName>
        <ecNumber evidence="4">5.4.99.12</ecNumber>
    </recommendedName>
    <alternativeName>
        <fullName evidence="4">tRNA pseudouridine(38-40) synthase</fullName>
    </alternativeName>
    <alternativeName>
        <fullName evidence="4">tRNA pseudouridylate synthase I</fullName>
    </alternativeName>
    <alternativeName>
        <fullName evidence="4">tRNA-uridine isomerase I</fullName>
    </alternativeName>
</protein>
<comment type="function">
    <text evidence="4">Formation of pseudouridine at positions 38, 39 and 40 in the anticodon stem and loop of transfer RNAs.</text>
</comment>
<dbReference type="GO" id="GO:0003723">
    <property type="term" value="F:RNA binding"/>
    <property type="evidence" value="ECO:0007669"/>
    <property type="project" value="InterPro"/>
</dbReference>
<evidence type="ECO:0000313" key="9">
    <source>
        <dbReference type="EMBL" id="OAB75248.1"/>
    </source>
</evidence>
<keyword evidence="3 4" id="KW-0413">Isomerase</keyword>
<dbReference type="EC" id="5.4.99.12" evidence="4"/>
<dbReference type="AlphaFoldDB" id="A0A167E7T5"/>
<dbReference type="KEGG" id="pcx:LPB68_14955"/>
<proteinExistence type="inferred from homology"/>
<dbReference type="Gene3D" id="3.30.70.660">
    <property type="entry name" value="Pseudouridine synthase I, catalytic domain, C-terminal subdomain"/>
    <property type="match status" value="1"/>
</dbReference>
<dbReference type="OrthoDB" id="9811823at2"/>
<sequence>MRNLCMKVSYDGTHYNGFQTQPDGRTIQDQLEKAIKMLSDEDVKIIASGRTDAGVHAYGQVFNFLTQSHIPVERWPMALNTRLPDDIVVREAIEVPELFHARYSAKQKTYRYTVNANQFIDVFQRHTQFHHHGKLNIEAMQRAIKHFIGTYDFTSFASRRSTKTSHIRTLFDAYMVVDKSMCRSSTYDQGVIHTYVTGSGFLQHMVRIMMGTLLEVGEGKKSPDDITAIIAAEDRSKAGPTAVSKGLILWDVEYNDFPKKTF</sequence>
<dbReference type="EMBL" id="LSFN01000011">
    <property type="protein sequence ID" value="OAB75248.1"/>
    <property type="molecule type" value="Genomic_DNA"/>
</dbReference>
<dbReference type="PIRSF" id="PIRSF001430">
    <property type="entry name" value="tRNA_psdUrid_synth"/>
    <property type="match status" value="1"/>
</dbReference>
<dbReference type="SUPFAM" id="SSF55120">
    <property type="entry name" value="Pseudouridine synthase"/>
    <property type="match status" value="1"/>
</dbReference>
<dbReference type="InterPro" id="IPR020095">
    <property type="entry name" value="PsdUridine_synth_TruA_C"/>
</dbReference>
<comment type="catalytic activity">
    <reaction evidence="4 7">
        <text>uridine(38/39/40) in tRNA = pseudouridine(38/39/40) in tRNA</text>
        <dbReference type="Rhea" id="RHEA:22376"/>
        <dbReference type="Rhea" id="RHEA-COMP:10085"/>
        <dbReference type="Rhea" id="RHEA-COMP:10087"/>
        <dbReference type="ChEBI" id="CHEBI:65314"/>
        <dbReference type="ChEBI" id="CHEBI:65315"/>
        <dbReference type="EC" id="5.4.99.12"/>
    </reaction>
</comment>
<dbReference type="PANTHER" id="PTHR11142">
    <property type="entry name" value="PSEUDOURIDYLATE SYNTHASE"/>
    <property type="match status" value="1"/>
</dbReference>
<evidence type="ECO:0000256" key="7">
    <source>
        <dbReference type="RuleBase" id="RU003792"/>
    </source>
</evidence>
<evidence type="ECO:0000256" key="3">
    <source>
        <dbReference type="ARBA" id="ARBA00023235"/>
    </source>
</evidence>
<dbReference type="GO" id="GO:0160147">
    <property type="term" value="F:tRNA pseudouridine(38-40) synthase activity"/>
    <property type="evidence" value="ECO:0007669"/>
    <property type="project" value="UniProtKB-EC"/>
</dbReference>
<keyword evidence="2 4" id="KW-0819">tRNA processing</keyword>
<comment type="subunit">
    <text evidence="4">Homodimer.</text>
</comment>
<evidence type="ECO:0000256" key="4">
    <source>
        <dbReference type="HAMAP-Rule" id="MF_00171"/>
    </source>
</evidence>
<dbReference type="NCBIfam" id="TIGR00071">
    <property type="entry name" value="hisT_truA"/>
    <property type="match status" value="1"/>
</dbReference>
<name>A0A167E7T5_9BACL</name>
<feature type="domain" description="Pseudouridine synthase I TruA alpha/beta" evidence="8">
    <location>
        <begin position="143"/>
        <end position="255"/>
    </location>
</feature>
<dbReference type="Gene3D" id="3.30.70.580">
    <property type="entry name" value="Pseudouridine synthase I, catalytic domain, N-terminal subdomain"/>
    <property type="match status" value="1"/>
</dbReference>
<dbReference type="CDD" id="cd02570">
    <property type="entry name" value="PseudoU_synth_EcTruA"/>
    <property type="match status" value="1"/>
</dbReference>
<dbReference type="PANTHER" id="PTHR11142:SF0">
    <property type="entry name" value="TRNA PSEUDOURIDINE SYNTHASE-LIKE 1"/>
    <property type="match status" value="1"/>
</dbReference>
<feature type="domain" description="Pseudouridine synthase I TruA alpha/beta" evidence="8">
    <location>
        <begin position="8"/>
        <end position="104"/>
    </location>
</feature>
<dbReference type="InterPro" id="IPR020103">
    <property type="entry name" value="PsdUridine_synth_cat_dom_sf"/>
</dbReference>
<dbReference type="InterPro" id="IPR020097">
    <property type="entry name" value="PsdUridine_synth_TruA_a/b_dom"/>
</dbReference>
<dbReference type="InterPro" id="IPR020094">
    <property type="entry name" value="TruA/RsuA/RluB/E/F_N"/>
</dbReference>
<organism evidence="9 10">
    <name type="scientific">Paenibacillus crassostreae</name>
    <dbReference type="NCBI Taxonomy" id="1763538"/>
    <lineage>
        <taxon>Bacteria</taxon>
        <taxon>Bacillati</taxon>
        <taxon>Bacillota</taxon>
        <taxon>Bacilli</taxon>
        <taxon>Bacillales</taxon>
        <taxon>Paenibacillaceae</taxon>
        <taxon>Paenibacillus</taxon>
    </lineage>
</organism>
<feature type="binding site" evidence="4 6">
    <location>
        <position position="110"/>
    </location>
    <ligand>
        <name>substrate</name>
    </ligand>
</feature>
<accession>A0A167E7T5</accession>
<keyword evidence="10" id="KW-1185">Reference proteome</keyword>
<dbReference type="InterPro" id="IPR001406">
    <property type="entry name" value="PsdUridine_synth_TruA"/>
</dbReference>
<dbReference type="STRING" id="1763538.LPB68_14955"/>
<dbReference type="Pfam" id="PF01416">
    <property type="entry name" value="PseudoU_synth_1"/>
    <property type="match status" value="2"/>
</dbReference>